<dbReference type="AlphaFoldDB" id="A0A814XSN4"/>
<sequence>MSSQKYSMIEILPNELWLSIFQYFNTDDLFHTFFKLNKRIDSLVTSENNLHLTLNNNSDYERCIDIILNSVKSLSQVKSLTLQYSTLLEKFYAIYPITCFTQLHTLHLLSSIKLDIFRDILRLTTLRSLSLVYNSVQNFESQWETLCNEGSNLALTLIDFAVRLDFSEMVPSNTESVAQPNIIKRFTMKFFSNRRSTLILPFFAQTQFLIFGHLASRTQSWLVLNRCAKIKLDLCKDVTHQQIQSILKLVPQLKYLIVLQTDYSVQADGRVWQHLLENTCKNVLIFNLTIRFTKGYGCSEYPLSYWNQNSFRTIYWVERKTRSRFRDHAYPGFTACFDIRKK</sequence>
<protein>
    <recommendedName>
        <fullName evidence="1">F-box domain-containing protein</fullName>
    </recommendedName>
</protein>
<feature type="domain" description="F-box" evidence="1">
    <location>
        <begin position="6"/>
        <end position="54"/>
    </location>
</feature>
<evidence type="ECO:0000313" key="2">
    <source>
        <dbReference type="EMBL" id="CAF1220003.1"/>
    </source>
</evidence>
<dbReference type="InterPro" id="IPR001810">
    <property type="entry name" value="F-box_dom"/>
</dbReference>
<keyword evidence="3" id="KW-1185">Reference proteome</keyword>
<gene>
    <name evidence="2" type="ORF">XAT740_LOCUS24656</name>
</gene>
<accession>A0A814XSN4</accession>
<proteinExistence type="predicted"/>
<comment type="caution">
    <text evidence="2">The sequence shown here is derived from an EMBL/GenBank/DDBJ whole genome shotgun (WGS) entry which is preliminary data.</text>
</comment>
<dbReference type="EMBL" id="CAJNOR010001919">
    <property type="protein sequence ID" value="CAF1220003.1"/>
    <property type="molecule type" value="Genomic_DNA"/>
</dbReference>
<dbReference type="PROSITE" id="PS50181">
    <property type="entry name" value="FBOX"/>
    <property type="match status" value="1"/>
</dbReference>
<reference evidence="2" key="1">
    <citation type="submission" date="2021-02" db="EMBL/GenBank/DDBJ databases">
        <authorList>
            <person name="Nowell W R."/>
        </authorList>
    </citation>
    <scope>NUCLEOTIDE SEQUENCE</scope>
</reference>
<dbReference type="Proteomes" id="UP000663828">
    <property type="component" value="Unassembled WGS sequence"/>
</dbReference>
<organism evidence="2 3">
    <name type="scientific">Adineta ricciae</name>
    <name type="common">Rotifer</name>
    <dbReference type="NCBI Taxonomy" id="249248"/>
    <lineage>
        <taxon>Eukaryota</taxon>
        <taxon>Metazoa</taxon>
        <taxon>Spiralia</taxon>
        <taxon>Gnathifera</taxon>
        <taxon>Rotifera</taxon>
        <taxon>Eurotatoria</taxon>
        <taxon>Bdelloidea</taxon>
        <taxon>Adinetida</taxon>
        <taxon>Adinetidae</taxon>
        <taxon>Adineta</taxon>
    </lineage>
</organism>
<evidence type="ECO:0000313" key="3">
    <source>
        <dbReference type="Proteomes" id="UP000663828"/>
    </source>
</evidence>
<evidence type="ECO:0000259" key="1">
    <source>
        <dbReference type="PROSITE" id="PS50181"/>
    </source>
</evidence>
<name>A0A814XSN4_ADIRI</name>